<protein>
    <submittedName>
        <fullName evidence="2">Unannotated protein</fullName>
    </submittedName>
</protein>
<accession>A0A6J7G2P2</accession>
<feature type="compositionally biased region" description="Polar residues" evidence="1">
    <location>
        <begin position="91"/>
        <end position="117"/>
    </location>
</feature>
<evidence type="ECO:0000256" key="1">
    <source>
        <dbReference type="SAM" id="MobiDB-lite"/>
    </source>
</evidence>
<organism evidence="2">
    <name type="scientific">freshwater metagenome</name>
    <dbReference type="NCBI Taxonomy" id="449393"/>
    <lineage>
        <taxon>unclassified sequences</taxon>
        <taxon>metagenomes</taxon>
        <taxon>ecological metagenomes</taxon>
    </lineage>
</organism>
<feature type="compositionally biased region" description="Polar residues" evidence="1">
    <location>
        <begin position="125"/>
        <end position="134"/>
    </location>
</feature>
<sequence>MTEILDDRATDTTSISLLTFISDHLLDFAMTTTETLTIVIAFREPDLCTADMARTLQHLARKHPYVKALGAPRALFTATDGVRHADLVQPSEESVPSPLSANGSTAPWSLAPSTPTLQRRRRINGATSSPSIQPRSALLHTG</sequence>
<feature type="region of interest" description="Disordered" evidence="1">
    <location>
        <begin position="89"/>
        <end position="142"/>
    </location>
</feature>
<reference evidence="2" key="1">
    <citation type="submission" date="2020-05" db="EMBL/GenBank/DDBJ databases">
        <authorList>
            <person name="Chiriac C."/>
            <person name="Salcher M."/>
            <person name="Ghai R."/>
            <person name="Kavagutti S V."/>
        </authorList>
    </citation>
    <scope>NUCLEOTIDE SEQUENCE</scope>
</reference>
<dbReference type="EMBL" id="CAFBLX010000180">
    <property type="protein sequence ID" value="CAB4900864.1"/>
    <property type="molecule type" value="Genomic_DNA"/>
</dbReference>
<proteinExistence type="predicted"/>
<dbReference type="AlphaFoldDB" id="A0A6J7G2P2"/>
<name>A0A6J7G2P2_9ZZZZ</name>
<evidence type="ECO:0000313" key="2">
    <source>
        <dbReference type="EMBL" id="CAB4900864.1"/>
    </source>
</evidence>
<gene>
    <name evidence="2" type="ORF">UFOPK3472_02447</name>
</gene>